<evidence type="ECO:0000256" key="7">
    <source>
        <dbReference type="ARBA" id="ARBA00022989"/>
    </source>
</evidence>
<evidence type="ECO:0000313" key="11">
    <source>
        <dbReference type="EMBL" id="HDP76637.1"/>
    </source>
</evidence>
<evidence type="ECO:0000256" key="5">
    <source>
        <dbReference type="ARBA" id="ARBA00022597"/>
    </source>
</evidence>
<proteinExistence type="inferred from homology"/>
<evidence type="ECO:0000256" key="6">
    <source>
        <dbReference type="ARBA" id="ARBA00022692"/>
    </source>
</evidence>
<dbReference type="InterPro" id="IPR035906">
    <property type="entry name" value="MetI-like_sf"/>
</dbReference>
<dbReference type="InterPro" id="IPR050901">
    <property type="entry name" value="BP-dep_ABC_trans_perm"/>
</dbReference>
<evidence type="ECO:0000256" key="4">
    <source>
        <dbReference type="ARBA" id="ARBA00022475"/>
    </source>
</evidence>
<dbReference type="InterPro" id="IPR000515">
    <property type="entry name" value="MetI-like"/>
</dbReference>
<dbReference type="Gene3D" id="1.10.3720.10">
    <property type="entry name" value="MetI-like"/>
    <property type="match status" value="1"/>
</dbReference>
<dbReference type="PANTHER" id="PTHR32243:SF50">
    <property type="entry name" value="MALTOSE_MALTODEXTRIN TRANSPORT SYSTEM PERMEASE PROTEIN MALG"/>
    <property type="match status" value="1"/>
</dbReference>
<evidence type="ECO:0000256" key="2">
    <source>
        <dbReference type="ARBA" id="ARBA00009047"/>
    </source>
</evidence>
<protein>
    <submittedName>
        <fullName evidence="11">Carbohydrate ABC transporter permease</fullName>
    </submittedName>
</protein>
<keyword evidence="7 9" id="KW-1133">Transmembrane helix</keyword>
<feature type="transmembrane region" description="Helical" evidence="9">
    <location>
        <begin position="138"/>
        <end position="156"/>
    </location>
</feature>
<dbReference type="GO" id="GO:0055085">
    <property type="term" value="P:transmembrane transport"/>
    <property type="evidence" value="ECO:0007669"/>
    <property type="project" value="InterPro"/>
</dbReference>
<keyword evidence="5" id="KW-0762">Sugar transport</keyword>
<evidence type="ECO:0000256" key="1">
    <source>
        <dbReference type="ARBA" id="ARBA00004651"/>
    </source>
</evidence>
<keyword evidence="3 9" id="KW-0813">Transport</keyword>
<feature type="transmembrane region" description="Helical" evidence="9">
    <location>
        <begin position="73"/>
        <end position="93"/>
    </location>
</feature>
<evidence type="ECO:0000256" key="9">
    <source>
        <dbReference type="RuleBase" id="RU363032"/>
    </source>
</evidence>
<reference evidence="11" key="1">
    <citation type="journal article" date="2020" name="mSystems">
        <title>Genome- and Community-Level Interaction Insights into Carbon Utilization and Element Cycling Functions of Hydrothermarchaeota in Hydrothermal Sediment.</title>
        <authorList>
            <person name="Zhou Z."/>
            <person name="Liu Y."/>
            <person name="Xu W."/>
            <person name="Pan J."/>
            <person name="Luo Z.H."/>
            <person name="Li M."/>
        </authorList>
    </citation>
    <scope>NUCLEOTIDE SEQUENCE [LARGE SCALE GENOMIC DNA]</scope>
    <source>
        <strain evidence="11">SpSt-1179</strain>
    </source>
</reference>
<dbReference type="SUPFAM" id="SSF161098">
    <property type="entry name" value="MetI-like"/>
    <property type="match status" value="1"/>
</dbReference>
<feature type="transmembrane region" description="Helical" evidence="9">
    <location>
        <begin position="240"/>
        <end position="261"/>
    </location>
</feature>
<comment type="caution">
    <text evidence="11">The sequence shown here is derived from an EMBL/GenBank/DDBJ whole genome shotgun (WGS) entry which is preliminary data.</text>
</comment>
<keyword evidence="8 9" id="KW-0472">Membrane</keyword>
<comment type="subcellular location">
    <subcellularLocation>
        <location evidence="1 9">Cell membrane</location>
        <topology evidence="1 9">Multi-pass membrane protein</topology>
    </subcellularLocation>
</comment>
<dbReference type="Pfam" id="PF00528">
    <property type="entry name" value="BPD_transp_1"/>
    <property type="match status" value="1"/>
</dbReference>
<evidence type="ECO:0000256" key="8">
    <source>
        <dbReference type="ARBA" id="ARBA00023136"/>
    </source>
</evidence>
<accession>A0A7C1CS96</accession>
<feature type="transmembrane region" description="Helical" evidence="9">
    <location>
        <begin position="7"/>
        <end position="31"/>
    </location>
</feature>
<evidence type="ECO:0000259" key="10">
    <source>
        <dbReference type="PROSITE" id="PS50928"/>
    </source>
</evidence>
<keyword evidence="6 9" id="KW-0812">Transmembrane</keyword>
<feature type="domain" description="ABC transmembrane type-1" evidence="10">
    <location>
        <begin position="69"/>
        <end position="261"/>
    </location>
</feature>
<feature type="transmembrane region" description="Helical" evidence="9">
    <location>
        <begin position="105"/>
        <end position="126"/>
    </location>
</feature>
<name>A0A7C1CS96_9BACT</name>
<sequence length="275" mass="30731">MRPKRSVVITMNIVAFVVVLLILSPLLMLVLNSFRETTDIYQNPLKLPEKLYTENYSKIFQDTSFGRNFANSMTVTLVTVLLCIVITTLAGYAMSRFKFKGKNPLILWLLASQAFPGILMIIGLFSLLNRYSLQNNPLGLIILYTTFTIPFCSWLLKGYFDEIPQALEEAAMIDGCTRFQAMRKIIVPMAVPGIVAVGTFAFLLSWNEFFFALVIMRENANYTLPVFLSRFVGTGGAVEWGALSAGALITALPPILLFLLSQKYLIRGLTRGAVK</sequence>
<comment type="similarity">
    <text evidence="2">Belongs to the binding-protein-dependent transport system permease family. MalFG subfamily.</text>
</comment>
<keyword evidence="4" id="KW-1003">Cell membrane</keyword>
<dbReference type="EMBL" id="DSBT01000013">
    <property type="protein sequence ID" value="HDP76637.1"/>
    <property type="molecule type" value="Genomic_DNA"/>
</dbReference>
<dbReference type="Proteomes" id="UP000886198">
    <property type="component" value="Unassembled WGS sequence"/>
</dbReference>
<dbReference type="GO" id="GO:0005886">
    <property type="term" value="C:plasma membrane"/>
    <property type="evidence" value="ECO:0007669"/>
    <property type="project" value="UniProtKB-SubCell"/>
</dbReference>
<gene>
    <name evidence="11" type="ORF">ENN47_00330</name>
</gene>
<organism evidence="11">
    <name type="scientific">Mesotoga infera</name>
    <dbReference type="NCBI Taxonomy" id="1236046"/>
    <lineage>
        <taxon>Bacteria</taxon>
        <taxon>Thermotogati</taxon>
        <taxon>Thermotogota</taxon>
        <taxon>Thermotogae</taxon>
        <taxon>Kosmotogales</taxon>
        <taxon>Kosmotogaceae</taxon>
        <taxon>Mesotoga</taxon>
    </lineage>
</organism>
<dbReference type="PROSITE" id="PS50928">
    <property type="entry name" value="ABC_TM1"/>
    <property type="match status" value="1"/>
</dbReference>
<feature type="transmembrane region" description="Helical" evidence="9">
    <location>
        <begin position="185"/>
        <end position="206"/>
    </location>
</feature>
<dbReference type="PANTHER" id="PTHR32243">
    <property type="entry name" value="MALTOSE TRANSPORT SYSTEM PERMEASE-RELATED"/>
    <property type="match status" value="1"/>
</dbReference>
<dbReference type="AlphaFoldDB" id="A0A7C1CS96"/>
<evidence type="ECO:0000256" key="3">
    <source>
        <dbReference type="ARBA" id="ARBA00022448"/>
    </source>
</evidence>
<dbReference type="CDD" id="cd06261">
    <property type="entry name" value="TM_PBP2"/>
    <property type="match status" value="1"/>
</dbReference>